<dbReference type="EMBL" id="UGQE01000002">
    <property type="protein sequence ID" value="STZ13658.1"/>
    <property type="molecule type" value="Genomic_DNA"/>
</dbReference>
<keyword evidence="3" id="KW-1185">Reference proteome</keyword>
<sequence>MGISECAGTVKEVLRDLRKGKGLPTCSLVSSSIGGKAGASHVTYRRAPLTPSCPDGTTQGQVGVIYHQGRKPDNLSKYSNIKGGATTAKQVIFVGKSERRIETGDYVSRACVGGQSYGQFTTGGYYTGGWRSDDDARFVPAQVHHWYEKVVLMTPDGADYEFDVTIDGKPHSRHRFSL</sequence>
<evidence type="ECO:0000313" key="1">
    <source>
        <dbReference type="EMBL" id="OOR87125.1"/>
    </source>
</evidence>
<proteinExistence type="predicted"/>
<evidence type="ECO:0000313" key="3">
    <source>
        <dbReference type="Proteomes" id="UP000190435"/>
    </source>
</evidence>
<gene>
    <name evidence="1" type="ORF">B0181_11160</name>
    <name evidence="2" type="ORF">NCTC10293_01236</name>
</gene>
<dbReference type="Proteomes" id="UP000190435">
    <property type="component" value="Unassembled WGS sequence"/>
</dbReference>
<evidence type="ECO:0000313" key="4">
    <source>
        <dbReference type="Proteomes" id="UP000255279"/>
    </source>
</evidence>
<dbReference type="EMBL" id="MUXU01000086">
    <property type="protein sequence ID" value="OOR87125.1"/>
    <property type="molecule type" value="Genomic_DNA"/>
</dbReference>
<dbReference type="AlphaFoldDB" id="A0A1S9ZUE9"/>
<reference evidence="1 3" key="1">
    <citation type="submission" date="2017-02" db="EMBL/GenBank/DDBJ databases">
        <title>Draft genome sequence of Moraxella caviae CCUG 355 type strain.</title>
        <authorList>
            <person name="Engstrom-Jakobsson H."/>
            <person name="Salva-Serra F."/>
            <person name="Thorell K."/>
            <person name="Gonzales-Siles L."/>
            <person name="Karlsson R."/>
            <person name="Boulund F."/>
            <person name="Engstrand L."/>
            <person name="Moore E."/>
        </authorList>
    </citation>
    <scope>NUCLEOTIDE SEQUENCE [LARGE SCALE GENOMIC DNA]</scope>
    <source>
        <strain evidence="1 3">CCUG 355</strain>
    </source>
</reference>
<dbReference type="RefSeq" id="WP_078277560.1">
    <property type="nucleotide sequence ID" value="NZ_CAACXO010000001.1"/>
</dbReference>
<organism evidence="1 3">
    <name type="scientific">Moraxella caviae</name>
    <dbReference type="NCBI Taxonomy" id="34060"/>
    <lineage>
        <taxon>Bacteria</taxon>
        <taxon>Pseudomonadati</taxon>
        <taxon>Pseudomonadota</taxon>
        <taxon>Gammaproteobacteria</taxon>
        <taxon>Moraxellales</taxon>
        <taxon>Moraxellaceae</taxon>
        <taxon>Moraxella</taxon>
    </lineage>
</organism>
<dbReference type="STRING" id="34060.B0181_11160"/>
<name>A0A1S9ZUE9_9GAMM</name>
<evidence type="ECO:0000313" key="2">
    <source>
        <dbReference type="EMBL" id="STZ13658.1"/>
    </source>
</evidence>
<accession>A0A1S9ZUE9</accession>
<dbReference type="Proteomes" id="UP000255279">
    <property type="component" value="Unassembled WGS sequence"/>
</dbReference>
<protein>
    <submittedName>
        <fullName evidence="1">Uncharacterized protein</fullName>
    </submittedName>
</protein>
<dbReference type="OrthoDB" id="8908892at2"/>
<reference evidence="2 4" key="2">
    <citation type="submission" date="2018-06" db="EMBL/GenBank/DDBJ databases">
        <authorList>
            <consortium name="Pathogen Informatics"/>
            <person name="Doyle S."/>
        </authorList>
    </citation>
    <scope>NUCLEOTIDE SEQUENCE [LARGE SCALE GENOMIC DNA]</scope>
    <source>
        <strain evidence="2 4">NCTC10293</strain>
    </source>
</reference>